<name>L1J1D4_GUITC</name>
<evidence type="ECO:0000256" key="1">
    <source>
        <dbReference type="SAM" id="Coils"/>
    </source>
</evidence>
<evidence type="ECO:0000256" key="2">
    <source>
        <dbReference type="SAM" id="MobiDB-lite"/>
    </source>
</evidence>
<keyword evidence="5" id="KW-1185">Reference proteome</keyword>
<dbReference type="GeneID" id="17298777"/>
<proteinExistence type="predicted"/>
<feature type="compositionally biased region" description="Basic and acidic residues" evidence="2">
    <location>
        <begin position="1"/>
        <end position="18"/>
    </location>
</feature>
<evidence type="ECO:0000313" key="3">
    <source>
        <dbReference type="EMBL" id="EKX42132.1"/>
    </source>
</evidence>
<sequence>MSRKEILGLKEPKKHDNVLKPLNSQKQNAKKKERKDELEDEELGSLRTSIDLHKIQKLRHVDLSSLSSFSLRNTNVRQDTVAVSLIQEENLRICEKSTMISEILQRDKIIKELRARVKQQEELERELGLLNHARSDLELADRQVDQRVRLQVKAEKKHWLKEQDAKRQKLKLTRKEMDARRRKVMKRFFGMVLRKAERARIKLTFSRLFHNLSEGRRRRRIDIYAAKMRKRRDKESLRAMFRCMAVAGAPARIHTIQLSRRVEKMIAKRLLWSSWRSWKFLRSLQKAWNRINTRRASNVMHKMRLYVSARRSRKKMKGFVKKKFTRNLSCKILRSWREVSPLLELVVEREEALSRPLFDASGVFDVGEGSGEERTESVHEDDWNVREQLLIDPKKTETARAVVVKPKALVEAKRDSSVVHVIAASEYVLLGQDLKANLSRTMTAAGRYLLSLPHPLPLPPRPLHPLPLSNSEQLQALLQVKGTRGRGKTGTSRELQQNLR</sequence>
<gene>
    <name evidence="3" type="ORF">GUITHDRAFT_141595</name>
</gene>
<dbReference type="RefSeq" id="XP_005829112.1">
    <property type="nucleotide sequence ID" value="XM_005829055.1"/>
</dbReference>
<feature type="region of interest" description="Disordered" evidence="2">
    <location>
        <begin position="481"/>
        <end position="500"/>
    </location>
</feature>
<reference evidence="4" key="3">
    <citation type="submission" date="2015-06" db="UniProtKB">
        <authorList>
            <consortium name="EnsemblProtists"/>
        </authorList>
    </citation>
    <scope>IDENTIFICATION</scope>
</reference>
<dbReference type="EnsemblProtists" id="EKX42132">
    <property type="protein sequence ID" value="EKX42132"/>
    <property type="gene ID" value="GUITHDRAFT_141595"/>
</dbReference>
<protein>
    <submittedName>
        <fullName evidence="3 4">Uncharacterized protein</fullName>
    </submittedName>
</protein>
<dbReference type="HOGENOM" id="CLU_545705_0_0_1"/>
<evidence type="ECO:0000313" key="4">
    <source>
        <dbReference type="EnsemblProtists" id="EKX42132"/>
    </source>
</evidence>
<feature type="coiled-coil region" evidence="1">
    <location>
        <begin position="106"/>
        <end position="180"/>
    </location>
</feature>
<dbReference type="EMBL" id="JH993019">
    <property type="protein sequence ID" value="EKX42132.1"/>
    <property type="molecule type" value="Genomic_DNA"/>
</dbReference>
<feature type="region of interest" description="Disordered" evidence="2">
    <location>
        <begin position="1"/>
        <end position="40"/>
    </location>
</feature>
<organism evidence="3">
    <name type="scientific">Guillardia theta (strain CCMP2712)</name>
    <name type="common">Cryptophyte</name>
    <dbReference type="NCBI Taxonomy" id="905079"/>
    <lineage>
        <taxon>Eukaryota</taxon>
        <taxon>Cryptophyceae</taxon>
        <taxon>Pyrenomonadales</taxon>
        <taxon>Geminigeraceae</taxon>
        <taxon>Guillardia</taxon>
    </lineage>
</organism>
<dbReference type="PaxDb" id="55529-EKX42132"/>
<keyword evidence="1" id="KW-0175">Coiled coil</keyword>
<accession>L1J1D4</accession>
<evidence type="ECO:0000313" key="5">
    <source>
        <dbReference type="Proteomes" id="UP000011087"/>
    </source>
</evidence>
<reference evidence="5" key="2">
    <citation type="submission" date="2012-11" db="EMBL/GenBank/DDBJ databases">
        <authorList>
            <person name="Kuo A."/>
            <person name="Curtis B.A."/>
            <person name="Tanifuji G."/>
            <person name="Burki F."/>
            <person name="Gruber A."/>
            <person name="Irimia M."/>
            <person name="Maruyama S."/>
            <person name="Arias M.C."/>
            <person name="Ball S.G."/>
            <person name="Gile G.H."/>
            <person name="Hirakawa Y."/>
            <person name="Hopkins J.F."/>
            <person name="Rensing S.A."/>
            <person name="Schmutz J."/>
            <person name="Symeonidi A."/>
            <person name="Elias M."/>
            <person name="Eveleigh R.J."/>
            <person name="Herman E.K."/>
            <person name="Klute M.J."/>
            <person name="Nakayama T."/>
            <person name="Obornik M."/>
            <person name="Reyes-Prieto A."/>
            <person name="Armbrust E.V."/>
            <person name="Aves S.J."/>
            <person name="Beiko R.G."/>
            <person name="Coutinho P."/>
            <person name="Dacks J.B."/>
            <person name="Durnford D.G."/>
            <person name="Fast N.M."/>
            <person name="Green B.R."/>
            <person name="Grisdale C."/>
            <person name="Hempe F."/>
            <person name="Henrissat B."/>
            <person name="Hoppner M.P."/>
            <person name="Ishida K.-I."/>
            <person name="Kim E."/>
            <person name="Koreny L."/>
            <person name="Kroth P.G."/>
            <person name="Liu Y."/>
            <person name="Malik S.-B."/>
            <person name="Maier U.G."/>
            <person name="McRose D."/>
            <person name="Mock T."/>
            <person name="Neilson J.A."/>
            <person name="Onodera N.T."/>
            <person name="Poole A.M."/>
            <person name="Pritham E.J."/>
            <person name="Richards T.A."/>
            <person name="Rocap G."/>
            <person name="Roy S.W."/>
            <person name="Sarai C."/>
            <person name="Schaack S."/>
            <person name="Shirato S."/>
            <person name="Slamovits C.H."/>
            <person name="Spencer D.F."/>
            <person name="Suzuki S."/>
            <person name="Worden A.Z."/>
            <person name="Zauner S."/>
            <person name="Barry K."/>
            <person name="Bell C."/>
            <person name="Bharti A.K."/>
            <person name="Crow J.A."/>
            <person name="Grimwood J."/>
            <person name="Kramer R."/>
            <person name="Lindquist E."/>
            <person name="Lucas S."/>
            <person name="Salamov A."/>
            <person name="McFadden G.I."/>
            <person name="Lane C.E."/>
            <person name="Keeling P.J."/>
            <person name="Gray M.W."/>
            <person name="Grigoriev I.V."/>
            <person name="Archibald J.M."/>
        </authorList>
    </citation>
    <scope>NUCLEOTIDE SEQUENCE</scope>
    <source>
        <strain evidence="5">CCMP2712</strain>
    </source>
</reference>
<dbReference type="Proteomes" id="UP000011087">
    <property type="component" value="Unassembled WGS sequence"/>
</dbReference>
<dbReference type="AlphaFoldDB" id="L1J1D4"/>
<reference evidence="3 5" key="1">
    <citation type="journal article" date="2012" name="Nature">
        <title>Algal genomes reveal evolutionary mosaicism and the fate of nucleomorphs.</title>
        <authorList>
            <consortium name="DOE Joint Genome Institute"/>
            <person name="Curtis B.A."/>
            <person name="Tanifuji G."/>
            <person name="Burki F."/>
            <person name="Gruber A."/>
            <person name="Irimia M."/>
            <person name="Maruyama S."/>
            <person name="Arias M.C."/>
            <person name="Ball S.G."/>
            <person name="Gile G.H."/>
            <person name="Hirakawa Y."/>
            <person name="Hopkins J.F."/>
            <person name="Kuo A."/>
            <person name="Rensing S.A."/>
            <person name="Schmutz J."/>
            <person name="Symeonidi A."/>
            <person name="Elias M."/>
            <person name="Eveleigh R.J."/>
            <person name="Herman E.K."/>
            <person name="Klute M.J."/>
            <person name="Nakayama T."/>
            <person name="Obornik M."/>
            <person name="Reyes-Prieto A."/>
            <person name="Armbrust E.V."/>
            <person name="Aves S.J."/>
            <person name="Beiko R.G."/>
            <person name="Coutinho P."/>
            <person name="Dacks J.B."/>
            <person name="Durnford D.G."/>
            <person name="Fast N.M."/>
            <person name="Green B.R."/>
            <person name="Grisdale C.J."/>
            <person name="Hempel F."/>
            <person name="Henrissat B."/>
            <person name="Hoppner M.P."/>
            <person name="Ishida K."/>
            <person name="Kim E."/>
            <person name="Koreny L."/>
            <person name="Kroth P.G."/>
            <person name="Liu Y."/>
            <person name="Malik S.B."/>
            <person name="Maier U.G."/>
            <person name="McRose D."/>
            <person name="Mock T."/>
            <person name="Neilson J.A."/>
            <person name="Onodera N.T."/>
            <person name="Poole A.M."/>
            <person name="Pritham E.J."/>
            <person name="Richards T.A."/>
            <person name="Rocap G."/>
            <person name="Roy S.W."/>
            <person name="Sarai C."/>
            <person name="Schaack S."/>
            <person name="Shirato S."/>
            <person name="Slamovits C.H."/>
            <person name="Spencer D.F."/>
            <person name="Suzuki S."/>
            <person name="Worden A.Z."/>
            <person name="Zauner S."/>
            <person name="Barry K."/>
            <person name="Bell C."/>
            <person name="Bharti A.K."/>
            <person name="Crow J.A."/>
            <person name="Grimwood J."/>
            <person name="Kramer R."/>
            <person name="Lindquist E."/>
            <person name="Lucas S."/>
            <person name="Salamov A."/>
            <person name="McFadden G.I."/>
            <person name="Lane C.E."/>
            <person name="Keeling P.J."/>
            <person name="Gray M.W."/>
            <person name="Grigoriev I.V."/>
            <person name="Archibald J.M."/>
        </authorList>
    </citation>
    <scope>NUCLEOTIDE SEQUENCE</scope>
    <source>
        <strain evidence="3 5">CCMP2712</strain>
    </source>
</reference>
<dbReference type="KEGG" id="gtt:GUITHDRAFT_141595"/>